<name>A0A015KCS3_RHIIW</name>
<dbReference type="EMBL" id="JEMT01002467">
    <property type="protein sequence ID" value="EXX79582.1"/>
    <property type="molecule type" value="Genomic_DNA"/>
</dbReference>
<evidence type="ECO:0000313" key="2">
    <source>
        <dbReference type="Proteomes" id="UP000022910"/>
    </source>
</evidence>
<evidence type="ECO:0000313" key="1">
    <source>
        <dbReference type="EMBL" id="EXX79582.1"/>
    </source>
</evidence>
<gene>
    <name evidence="1" type="ORF">RirG_004180</name>
</gene>
<keyword evidence="2" id="KW-1185">Reference proteome</keyword>
<sequence>MDGLLNFNDENQIILMIYSWEQVFSKDIIVEVRGWEIDEVNKSGNVIRIPKDADDSDNDLKSWIIMREKIKLY</sequence>
<organism evidence="1 2">
    <name type="scientific">Rhizophagus irregularis (strain DAOM 197198w)</name>
    <name type="common">Glomus intraradices</name>
    <dbReference type="NCBI Taxonomy" id="1432141"/>
    <lineage>
        <taxon>Eukaryota</taxon>
        <taxon>Fungi</taxon>
        <taxon>Fungi incertae sedis</taxon>
        <taxon>Mucoromycota</taxon>
        <taxon>Glomeromycotina</taxon>
        <taxon>Glomeromycetes</taxon>
        <taxon>Glomerales</taxon>
        <taxon>Glomeraceae</taxon>
        <taxon>Rhizophagus</taxon>
    </lineage>
</organism>
<protein>
    <submittedName>
        <fullName evidence="1">Uncharacterized protein</fullName>
    </submittedName>
</protein>
<dbReference type="STRING" id="1432141.A0A015KCS3"/>
<proteinExistence type="predicted"/>
<dbReference type="HOGENOM" id="CLU_2706150_0_0_1"/>
<accession>A0A015KCS3</accession>
<dbReference type="Proteomes" id="UP000022910">
    <property type="component" value="Unassembled WGS sequence"/>
</dbReference>
<comment type="caution">
    <text evidence="1">The sequence shown here is derived from an EMBL/GenBank/DDBJ whole genome shotgun (WGS) entry which is preliminary data.</text>
</comment>
<dbReference type="AlphaFoldDB" id="A0A015KCS3"/>
<reference evidence="1 2" key="1">
    <citation type="submission" date="2014-02" db="EMBL/GenBank/DDBJ databases">
        <title>Single nucleus genome sequencing reveals high similarity among nuclei of an endomycorrhizal fungus.</title>
        <authorList>
            <person name="Lin K."/>
            <person name="Geurts R."/>
            <person name="Zhang Z."/>
            <person name="Limpens E."/>
            <person name="Saunders D.G."/>
            <person name="Mu D."/>
            <person name="Pang E."/>
            <person name="Cao H."/>
            <person name="Cha H."/>
            <person name="Lin T."/>
            <person name="Zhou Q."/>
            <person name="Shang Y."/>
            <person name="Li Y."/>
            <person name="Ivanov S."/>
            <person name="Sharma T."/>
            <person name="Velzen R.V."/>
            <person name="Ruijter N.D."/>
            <person name="Aanen D.K."/>
            <person name="Win J."/>
            <person name="Kamoun S."/>
            <person name="Bisseling T."/>
            <person name="Huang S."/>
        </authorList>
    </citation>
    <scope>NUCLEOTIDE SEQUENCE [LARGE SCALE GENOMIC DNA]</scope>
    <source>
        <strain evidence="2">DAOM197198w</strain>
    </source>
</reference>